<comment type="caution">
    <text evidence="1">The sequence shown here is derived from an EMBL/GenBank/DDBJ whole genome shotgun (WGS) entry which is preliminary data.</text>
</comment>
<name>A0ABR1C5A9_NECAM</name>
<organism evidence="1 2">
    <name type="scientific">Necator americanus</name>
    <name type="common">Human hookworm</name>
    <dbReference type="NCBI Taxonomy" id="51031"/>
    <lineage>
        <taxon>Eukaryota</taxon>
        <taxon>Metazoa</taxon>
        <taxon>Ecdysozoa</taxon>
        <taxon>Nematoda</taxon>
        <taxon>Chromadorea</taxon>
        <taxon>Rhabditida</taxon>
        <taxon>Rhabditina</taxon>
        <taxon>Rhabditomorpha</taxon>
        <taxon>Strongyloidea</taxon>
        <taxon>Ancylostomatidae</taxon>
        <taxon>Bunostominae</taxon>
        <taxon>Necator</taxon>
    </lineage>
</organism>
<dbReference type="EMBL" id="JAVFWL010000002">
    <property type="protein sequence ID" value="KAK6733699.1"/>
    <property type="molecule type" value="Genomic_DNA"/>
</dbReference>
<gene>
    <name evidence="1" type="primary">Necator_chrII.g5243</name>
    <name evidence="1" type="ORF">RB195_017451</name>
</gene>
<proteinExistence type="predicted"/>
<evidence type="ECO:0000313" key="1">
    <source>
        <dbReference type="EMBL" id="KAK6733699.1"/>
    </source>
</evidence>
<accession>A0ABR1C5A9</accession>
<protein>
    <submittedName>
        <fullName evidence="1">Uncharacterized protein</fullName>
    </submittedName>
</protein>
<keyword evidence="2" id="KW-1185">Reference proteome</keyword>
<reference evidence="1 2" key="1">
    <citation type="submission" date="2023-08" db="EMBL/GenBank/DDBJ databases">
        <title>A Necator americanus chromosomal reference genome.</title>
        <authorList>
            <person name="Ilik V."/>
            <person name="Petrzelkova K.J."/>
            <person name="Pardy F."/>
            <person name="Fuh T."/>
            <person name="Niatou-Singa F.S."/>
            <person name="Gouil Q."/>
            <person name="Baker L."/>
            <person name="Ritchie M.E."/>
            <person name="Jex A.R."/>
            <person name="Gazzola D."/>
            <person name="Li H."/>
            <person name="Toshio Fujiwara R."/>
            <person name="Zhan B."/>
            <person name="Aroian R.V."/>
            <person name="Pafco B."/>
            <person name="Schwarz E.M."/>
        </authorList>
    </citation>
    <scope>NUCLEOTIDE SEQUENCE [LARGE SCALE GENOMIC DNA]</scope>
    <source>
        <strain evidence="1 2">Aroian</strain>
        <tissue evidence="1">Whole animal</tissue>
    </source>
</reference>
<evidence type="ECO:0000313" key="2">
    <source>
        <dbReference type="Proteomes" id="UP001303046"/>
    </source>
</evidence>
<dbReference type="Proteomes" id="UP001303046">
    <property type="component" value="Unassembled WGS sequence"/>
</dbReference>
<sequence>MLGIEKTPLAAPVHHTLSWYPAQRTLPSETPDGMAVDFVLTTRGQDSLQTLTCMPLRAAERMKSRLIALQETKFRREVKVVLVSSCMSSISSILARSCHLVCPFFAYAFGQV</sequence>